<keyword evidence="11" id="KW-1006">Bacterial flagellum protein export</keyword>
<dbReference type="PANTHER" id="PTHR43134:SF3">
    <property type="entry name" value="FLAGELLAR BIOSYNTHESIS PROTEIN FLHF"/>
    <property type="match status" value="1"/>
</dbReference>
<keyword evidence="4" id="KW-0813">Transport</keyword>
<feature type="domain" description="AAA+ ATPase" evidence="15">
    <location>
        <begin position="173"/>
        <end position="365"/>
    </location>
</feature>
<dbReference type="InterPro" id="IPR000897">
    <property type="entry name" value="SRP54_GTPase_dom"/>
</dbReference>
<comment type="caution">
    <text evidence="17">The sequence shown here is derived from an EMBL/GenBank/DDBJ whole genome shotgun (WGS) entry which is preliminary data.</text>
</comment>
<dbReference type="EMBL" id="JBHTKL010000001">
    <property type="protein sequence ID" value="MFD1018200.1"/>
    <property type="molecule type" value="Genomic_DNA"/>
</dbReference>
<evidence type="ECO:0000256" key="10">
    <source>
        <dbReference type="ARBA" id="ARBA00023136"/>
    </source>
</evidence>
<feature type="domain" description="SRP54-type proteins GTP-binding" evidence="16">
    <location>
        <begin position="174"/>
        <end position="365"/>
    </location>
</feature>
<evidence type="ECO:0000313" key="17">
    <source>
        <dbReference type="EMBL" id="MFD1018200.1"/>
    </source>
</evidence>
<dbReference type="SMART" id="SM00382">
    <property type="entry name" value="AAA"/>
    <property type="match status" value="1"/>
</dbReference>
<comment type="similarity">
    <text evidence="2">Belongs to the GTP-binding SRP family.</text>
</comment>
<organism evidence="17 18">
    <name type="scientific">Thalassobacillus hwangdonensis</name>
    <dbReference type="NCBI Taxonomy" id="546108"/>
    <lineage>
        <taxon>Bacteria</taxon>
        <taxon>Bacillati</taxon>
        <taxon>Bacillota</taxon>
        <taxon>Bacilli</taxon>
        <taxon>Bacillales</taxon>
        <taxon>Bacillaceae</taxon>
        <taxon>Thalassobacillus</taxon>
    </lineage>
</organism>
<name>A0ABW3KWY4_9BACI</name>
<evidence type="ECO:0000256" key="12">
    <source>
        <dbReference type="ARBA" id="ARBA00025337"/>
    </source>
</evidence>
<dbReference type="SUPFAM" id="SSF52540">
    <property type="entry name" value="P-loop containing nucleoside triphosphate hydrolases"/>
    <property type="match status" value="1"/>
</dbReference>
<dbReference type="NCBIfam" id="TIGR03499">
    <property type="entry name" value="FlhF"/>
    <property type="match status" value="1"/>
</dbReference>
<dbReference type="Gene3D" id="3.40.50.300">
    <property type="entry name" value="P-loop containing nucleotide triphosphate hydrolases"/>
    <property type="match status" value="1"/>
</dbReference>
<evidence type="ECO:0000256" key="7">
    <source>
        <dbReference type="ARBA" id="ARBA00022795"/>
    </source>
</evidence>
<dbReference type="Pfam" id="PF00448">
    <property type="entry name" value="SRP54"/>
    <property type="match status" value="1"/>
</dbReference>
<dbReference type="CDD" id="cd17873">
    <property type="entry name" value="FlhF"/>
    <property type="match status" value="1"/>
</dbReference>
<proteinExistence type="inferred from homology"/>
<dbReference type="InterPro" id="IPR020006">
    <property type="entry name" value="FlhF"/>
</dbReference>
<comment type="subcellular location">
    <subcellularLocation>
        <location evidence="1">Cell membrane</location>
        <topology evidence="1">Peripheral membrane protein</topology>
        <orientation evidence="1">Cytoplasmic side</orientation>
    </subcellularLocation>
</comment>
<evidence type="ECO:0000256" key="13">
    <source>
        <dbReference type="NCBIfam" id="TIGR03499"/>
    </source>
</evidence>
<keyword evidence="17" id="KW-0282">Flagellum</keyword>
<evidence type="ECO:0000313" key="18">
    <source>
        <dbReference type="Proteomes" id="UP001596990"/>
    </source>
</evidence>
<keyword evidence="6" id="KW-0547">Nucleotide-binding</keyword>
<evidence type="ECO:0000256" key="2">
    <source>
        <dbReference type="ARBA" id="ARBA00008531"/>
    </source>
</evidence>
<evidence type="ECO:0000256" key="3">
    <source>
        <dbReference type="ARBA" id="ARBA00014919"/>
    </source>
</evidence>
<keyword evidence="8" id="KW-0653">Protein transport</keyword>
<keyword evidence="7" id="KW-1005">Bacterial flagellum biogenesis</keyword>
<feature type="region of interest" description="Disordered" evidence="14">
    <location>
        <begin position="55"/>
        <end position="74"/>
    </location>
</feature>
<sequence length="370" mass="41870">MKVKKFEADTMPEAMKQVRKELGTEAVILNSKIVFRGGFLGMFRKRKLEVIAAIDPKQEQQRKPSPPALTADRPLPAKPEAVATDNYAVMKEIAELKKMLIQRSPSVESAFAPEIQKYYEYLKQQEVSEDIVVSLLESVSSENSEDESNLFMNLTTRLKEELEKASIEGSMLDNRFIHLVGPTGVGKTTTIAKIASEHLLNHQKNVALITTDTYRIAAIDQLKTYAKILDIPIEVAYSVEDYIQAREKFKEYDLVLVDTAGRNFRDPHYVKELGKVIDFNEDMETHLVLSLTSRYNDMQEIFDRFQHVGIDRLIFTKADETSAYGSMVNMALKNQVSVSYITNGQNVPDDIRNASPDTIVARVMGDFSDD</sequence>
<evidence type="ECO:0000256" key="4">
    <source>
        <dbReference type="ARBA" id="ARBA00022448"/>
    </source>
</evidence>
<dbReference type="Proteomes" id="UP001596990">
    <property type="component" value="Unassembled WGS sequence"/>
</dbReference>
<dbReference type="InterPro" id="IPR003593">
    <property type="entry name" value="AAA+_ATPase"/>
</dbReference>
<dbReference type="InterPro" id="IPR047040">
    <property type="entry name" value="FlhF__GTPase_dom"/>
</dbReference>
<gene>
    <name evidence="17" type="primary">flhF</name>
    <name evidence="17" type="ORF">ACFQ2J_03210</name>
</gene>
<keyword evidence="17" id="KW-0969">Cilium</keyword>
<evidence type="ECO:0000256" key="6">
    <source>
        <dbReference type="ARBA" id="ARBA00022741"/>
    </source>
</evidence>
<evidence type="ECO:0000259" key="15">
    <source>
        <dbReference type="SMART" id="SM00382"/>
    </source>
</evidence>
<dbReference type="PANTHER" id="PTHR43134">
    <property type="entry name" value="SIGNAL RECOGNITION PARTICLE RECEPTOR SUBUNIT ALPHA"/>
    <property type="match status" value="1"/>
</dbReference>
<keyword evidence="5" id="KW-1003">Cell membrane</keyword>
<protein>
    <recommendedName>
        <fullName evidence="3 13">Flagellar biosynthesis protein FlhF</fullName>
    </recommendedName>
</protein>
<dbReference type="SMART" id="SM00962">
    <property type="entry name" value="SRP54"/>
    <property type="match status" value="1"/>
</dbReference>
<evidence type="ECO:0000256" key="9">
    <source>
        <dbReference type="ARBA" id="ARBA00023134"/>
    </source>
</evidence>
<comment type="function">
    <text evidence="12">Necessary for flagellar biosynthesis. May be involved in translocation of the flagellum.</text>
</comment>
<evidence type="ECO:0000256" key="11">
    <source>
        <dbReference type="ARBA" id="ARBA00023225"/>
    </source>
</evidence>
<keyword evidence="17" id="KW-0966">Cell projection</keyword>
<evidence type="ECO:0000259" key="16">
    <source>
        <dbReference type="SMART" id="SM00962"/>
    </source>
</evidence>
<keyword evidence="10" id="KW-0472">Membrane</keyword>
<keyword evidence="18" id="KW-1185">Reference proteome</keyword>
<dbReference type="Gene3D" id="1.20.120.1380">
    <property type="entry name" value="Flagellar FlhF biosynthesis protein, N domain"/>
    <property type="match status" value="1"/>
</dbReference>
<evidence type="ECO:0000256" key="5">
    <source>
        <dbReference type="ARBA" id="ARBA00022475"/>
    </source>
</evidence>
<evidence type="ECO:0000256" key="1">
    <source>
        <dbReference type="ARBA" id="ARBA00004413"/>
    </source>
</evidence>
<accession>A0ABW3KWY4</accession>
<evidence type="ECO:0000256" key="14">
    <source>
        <dbReference type="SAM" id="MobiDB-lite"/>
    </source>
</evidence>
<dbReference type="InterPro" id="IPR027417">
    <property type="entry name" value="P-loop_NTPase"/>
</dbReference>
<dbReference type="RefSeq" id="WP_386056517.1">
    <property type="nucleotide sequence ID" value="NZ_JBHTKL010000001.1"/>
</dbReference>
<keyword evidence="9" id="KW-0342">GTP-binding</keyword>
<reference evidence="18" key="1">
    <citation type="journal article" date="2019" name="Int. J. Syst. Evol. Microbiol.">
        <title>The Global Catalogue of Microorganisms (GCM) 10K type strain sequencing project: providing services to taxonomists for standard genome sequencing and annotation.</title>
        <authorList>
            <consortium name="The Broad Institute Genomics Platform"/>
            <consortium name="The Broad Institute Genome Sequencing Center for Infectious Disease"/>
            <person name="Wu L."/>
            <person name="Ma J."/>
        </authorList>
    </citation>
    <scope>NUCLEOTIDE SEQUENCE [LARGE SCALE GENOMIC DNA]</scope>
    <source>
        <strain evidence="18">CCUG 56607</strain>
    </source>
</reference>
<evidence type="ECO:0000256" key="8">
    <source>
        <dbReference type="ARBA" id="ARBA00022927"/>
    </source>
</evidence>